<evidence type="ECO:0000256" key="1">
    <source>
        <dbReference type="SAM" id="Phobius"/>
    </source>
</evidence>
<sequence>MQLDHSQSLDRLERRLDSVQIPPVTLGVLAVTLSLWVALLAGWVPMPTPADLPMSAPGAMERAALHGGAIGAYIVMWAVMMAAMMFPAMLPFARRYDSAMGGDWPARAAALATFFTTYGLVWAATGVVPLAVDAVVDVHALVQRAPDVTYGGTLLFAGWYQLSGFKGAALDDCCDRVTVDSPGLRKAVRLGLRHGRNCVLATWHLFALVVLVGSMNVVWMLGLTGVLVTERFPVCGREISRSVGVLAAVAGVLVLLPVPVPFL</sequence>
<name>A0A1I6LAN3_9EURY</name>
<dbReference type="Proteomes" id="UP000199062">
    <property type="component" value="Unassembled WGS sequence"/>
</dbReference>
<feature type="transmembrane region" description="Helical" evidence="1">
    <location>
        <begin position="108"/>
        <end position="132"/>
    </location>
</feature>
<organism evidence="2 3">
    <name type="scientific">Halomicrobium zhouii</name>
    <dbReference type="NCBI Taxonomy" id="767519"/>
    <lineage>
        <taxon>Archaea</taxon>
        <taxon>Methanobacteriati</taxon>
        <taxon>Methanobacteriota</taxon>
        <taxon>Stenosarchaea group</taxon>
        <taxon>Halobacteria</taxon>
        <taxon>Halobacteriales</taxon>
        <taxon>Haloarculaceae</taxon>
        <taxon>Halomicrobium</taxon>
    </lineage>
</organism>
<reference evidence="2 3" key="1">
    <citation type="submission" date="2016-10" db="EMBL/GenBank/DDBJ databases">
        <authorList>
            <person name="de Groot N.N."/>
        </authorList>
    </citation>
    <scope>NUCLEOTIDE SEQUENCE [LARGE SCALE GENOMIC DNA]</scope>
    <source>
        <strain evidence="2 3">CGMCC 1.10457</strain>
    </source>
</reference>
<protein>
    <submittedName>
        <fullName evidence="2">Predicted metal-binding membrane protein</fullName>
    </submittedName>
</protein>
<accession>A0A1I6LAN3</accession>
<feature type="transmembrane region" description="Helical" evidence="1">
    <location>
        <begin position="203"/>
        <end position="227"/>
    </location>
</feature>
<keyword evidence="1" id="KW-1133">Transmembrane helix</keyword>
<evidence type="ECO:0000313" key="2">
    <source>
        <dbReference type="EMBL" id="SFS00546.1"/>
    </source>
</evidence>
<feature type="transmembrane region" description="Helical" evidence="1">
    <location>
        <begin position="64"/>
        <end position="87"/>
    </location>
</feature>
<evidence type="ECO:0000313" key="3">
    <source>
        <dbReference type="Proteomes" id="UP000199062"/>
    </source>
</evidence>
<dbReference type="AlphaFoldDB" id="A0A1I6LAN3"/>
<dbReference type="EMBL" id="FOZK01000002">
    <property type="protein sequence ID" value="SFS00546.1"/>
    <property type="molecule type" value="Genomic_DNA"/>
</dbReference>
<dbReference type="OrthoDB" id="11125at2157"/>
<keyword evidence="1" id="KW-0812">Transmembrane</keyword>
<feature type="transmembrane region" description="Helical" evidence="1">
    <location>
        <begin position="21"/>
        <end position="44"/>
    </location>
</feature>
<keyword evidence="3" id="KW-1185">Reference proteome</keyword>
<dbReference type="STRING" id="767519.SAMN05216559_2375"/>
<dbReference type="InterPro" id="IPR018688">
    <property type="entry name" value="PpoB2-like"/>
</dbReference>
<gene>
    <name evidence="2" type="ORF">SAMN05216559_2375</name>
</gene>
<dbReference type="Pfam" id="PF09948">
    <property type="entry name" value="PpoB2"/>
    <property type="match status" value="1"/>
</dbReference>
<feature type="transmembrane region" description="Helical" evidence="1">
    <location>
        <begin position="239"/>
        <end position="260"/>
    </location>
</feature>
<keyword evidence="1" id="KW-0472">Membrane</keyword>
<dbReference type="RefSeq" id="WP_089816724.1">
    <property type="nucleotide sequence ID" value="NZ_FOZK01000002.1"/>
</dbReference>
<proteinExistence type="predicted"/>